<organism evidence="1 2">
    <name type="scientific">Streptomyces citrinus</name>
    <dbReference type="NCBI Taxonomy" id="3118173"/>
    <lineage>
        <taxon>Bacteria</taxon>
        <taxon>Bacillati</taxon>
        <taxon>Actinomycetota</taxon>
        <taxon>Actinomycetes</taxon>
        <taxon>Kitasatosporales</taxon>
        <taxon>Streptomycetaceae</taxon>
        <taxon>Streptomyces</taxon>
    </lineage>
</organism>
<name>A0ACD5A918_9ACTN</name>
<evidence type="ECO:0000313" key="1">
    <source>
        <dbReference type="EMBL" id="WWQ63585.1"/>
    </source>
</evidence>
<accession>A0ACD5A918</accession>
<dbReference type="EC" id="5.3.1.9" evidence="1"/>
<keyword evidence="2" id="KW-1185">Reference proteome</keyword>
<reference evidence="1" key="1">
    <citation type="journal article" date="2025" name="Int. J. Syst. Evol. Microbiol.">
        <title>Streptomyces citrinus sp. nov., with yellow diffusible pigment.</title>
        <authorList>
            <person name="He Y."/>
            <person name="Yang E."/>
            <person name="Xu J."/>
            <person name="Sun Y."/>
            <person name="Sun L."/>
        </authorList>
    </citation>
    <scope>NUCLEOTIDE SEQUENCE</scope>
    <source>
        <strain evidence="1">Q6</strain>
    </source>
</reference>
<keyword evidence="1" id="KW-0413">Isomerase</keyword>
<gene>
    <name evidence="1" type="primary">pgi</name>
    <name evidence="1" type="ORF">V2W30_09705</name>
</gene>
<sequence length="555" mass="61095">MNAFEAGAGNRARLTQTPEWQALAEHREQLGDVQLRELFAADPARGSGWTLQVGDLHIDYSKHLVTDETVRLLRELAAATDVFGLRDAMFRGEKINTTEDRAVLHTALRAPRDAVIEVDGENVVRGVHAVLDKMGAFADKVRSGEWTGHTGKRIKNVVNIGIGGSDLGPAMAYEVLRSFTDRDLTVRFVSNVDGADLHEAVRDLDPAETLFIIASKTFTTIETITNATSARNWLLTELRAEQDAVAKHFVALSTNSEKVSEFGIDTANMFEFWDWVGGRYSYDSAIGLSLMIAIGPAAFREMLDGFHLVDEHFRTAPAESNVPLLMGLLGIWYGNFHDAQSHAVLPYSHYLSKFTAYLQQLDMESNGKYVQRDGEEVAWQTGPVVWGTPGTNGQHAYYQLIHQGTKLIPADFIGFAEPVADLQAGLVAQHDLLMANFFAQTQALAFGKTPDEVRAEGVPEELVPHKTFKGNHPTTTILAKKLTPSVLGQLVALYEHKVFVQGAVWNIDSFDQWGVELGKVLAKRVEPALTEGADVPGLDASTTALVAKYRELRGR</sequence>
<proteinExistence type="predicted"/>
<dbReference type="Proteomes" id="UP001432251">
    <property type="component" value="Chromosome"/>
</dbReference>
<dbReference type="EMBL" id="CP146022">
    <property type="protein sequence ID" value="WWQ63585.1"/>
    <property type="molecule type" value="Genomic_DNA"/>
</dbReference>
<protein>
    <submittedName>
        <fullName evidence="1">Glucose-6-phosphate isomerase</fullName>
        <ecNumber evidence="1">5.3.1.9</ecNumber>
    </submittedName>
</protein>
<evidence type="ECO:0000313" key="2">
    <source>
        <dbReference type="Proteomes" id="UP001432251"/>
    </source>
</evidence>